<dbReference type="AlphaFoldDB" id="A0AAD4DNF7"/>
<dbReference type="GeneID" id="64657752"/>
<evidence type="ECO:0000313" key="1">
    <source>
        <dbReference type="EMBL" id="KAG1886327.1"/>
    </source>
</evidence>
<protein>
    <submittedName>
        <fullName evidence="1">Uncharacterized protein</fullName>
    </submittedName>
</protein>
<organism evidence="1 2">
    <name type="scientific">Suillus fuscotomentosus</name>
    <dbReference type="NCBI Taxonomy" id="1912939"/>
    <lineage>
        <taxon>Eukaryota</taxon>
        <taxon>Fungi</taxon>
        <taxon>Dikarya</taxon>
        <taxon>Basidiomycota</taxon>
        <taxon>Agaricomycotina</taxon>
        <taxon>Agaricomycetes</taxon>
        <taxon>Agaricomycetidae</taxon>
        <taxon>Boletales</taxon>
        <taxon>Suillineae</taxon>
        <taxon>Suillaceae</taxon>
        <taxon>Suillus</taxon>
    </lineage>
</organism>
<dbReference type="RefSeq" id="XP_041216539.1">
    <property type="nucleotide sequence ID" value="XM_041363454.1"/>
</dbReference>
<proteinExistence type="predicted"/>
<dbReference type="EMBL" id="JABBWK010000284">
    <property type="protein sequence ID" value="KAG1886327.1"/>
    <property type="molecule type" value="Genomic_DNA"/>
</dbReference>
<keyword evidence="2" id="KW-1185">Reference proteome</keyword>
<reference evidence="1" key="1">
    <citation type="journal article" date="2020" name="New Phytol.">
        <title>Comparative genomics reveals dynamic genome evolution in host specialist ectomycorrhizal fungi.</title>
        <authorList>
            <person name="Lofgren L.A."/>
            <person name="Nguyen N.H."/>
            <person name="Vilgalys R."/>
            <person name="Ruytinx J."/>
            <person name="Liao H.L."/>
            <person name="Branco S."/>
            <person name="Kuo A."/>
            <person name="LaButti K."/>
            <person name="Lipzen A."/>
            <person name="Andreopoulos W."/>
            <person name="Pangilinan J."/>
            <person name="Riley R."/>
            <person name="Hundley H."/>
            <person name="Na H."/>
            <person name="Barry K."/>
            <person name="Grigoriev I.V."/>
            <person name="Stajich J.E."/>
            <person name="Kennedy P.G."/>
        </authorList>
    </citation>
    <scope>NUCLEOTIDE SEQUENCE</scope>
    <source>
        <strain evidence="1">FC203</strain>
    </source>
</reference>
<name>A0AAD4DNF7_9AGAM</name>
<dbReference type="Proteomes" id="UP001195769">
    <property type="component" value="Unassembled WGS sequence"/>
</dbReference>
<comment type="caution">
    <text evidence="1">The sequence shown here is derived from an EMBL/GenBank/DDBJ whole genome shotgun (WGS) entry which is preliminary data.</text>
</comment>
<evidence type="ECO:0000313" key="2">
    <source>
        <dbReference type="Proteomes" id="UP001195769"/>
    </source>
</evidence>
<accession>A0AAD4DNF7</accession>
<gene>
    <name evidence="1" type="ORF">F5891DRAFT_1084370</name>
</gene>
<sequence>MLRDISVPDLKITRIFAELHRQYVSQFEVEDASRLAIHARLENTPLRLINTSTCADQRIYGE</sequence>